<evidence type="ECO:0000313" key="10">
    <source>
        <dbReference type="Proteomes" id="UP000002973"/>
    </source>
</evidence>
<protein>
    <recommendedName>
        <fullName evidence="6">Probable DNA-directed RNA polymerase subunit delta</fullName>
    </recommendedName>
    <alternativeName>
        <fullName evidence="6">RNAP delta factor</fullName>
    </alternativeName>
</protein>
<accession>E6IYH6</accession>
<dbReference type="NCBIfam" id="TIGR04567">
    <property type="entry name" value="RNAP_delt_lowGC"/>
    <property type="match status" value="1"/>
</dbReference>
<evidence type="ECO:0000256" key="5">
    <source>
        <dbReference type="ARBA" id="ARBA00023163"/>
    </source>
</evidence>
<dbReference type="GO" id="GO:0006351">
    <property type="term" value="P:DNA-templated transcription"/>
    <property type="evidence" value="ECO:0007669"/>
    <property type="project" value="InterPro"/>
</dbReference>
<gene>
    <name evidence="6 9" type="primary">rpoE</name>
    <name evidence="9" type="ORF">HMPREF0813_00038</name>
</gene>
<dbReference type="GO" id="GO:0006355">
    <property type="term" value="P:regulation of DNA-templated transcription"/>
    <property type="evidence" value="ECO:0007669"/>
    <property type="project" value="UniProtKB-UniRule"/>
</dbReference>
<proteinExistence type="inferred from homology"/>
<dbReference type="PROSITE" id="PS51913">
    <property type="entry name" value="HTH_HARE"/>
    <property type="match status" value="1"/>
</dbReference>
<dbReference type="InterPro" id="IPR007759">
    <property type="entry name" value="Asxl_HARE-HTH"/>
</dbReference>
<evidence type="ECO:0000256" key="6">
    <source>
        <dbReference type="HAMAP-Rule" id="MF_00357"/>
    </source>
</evidence>
<feature type="region of interest" description="Disordered" evidence="7">
    <location>
        <begin position="135"/>
        <end position="211"/>
    </location>
</feature>
<dbReference type="EMBL" id="AECT01000001">
    <property type="protein sequence ID" value="EFU23317.1"/>
    <property type="molecule type" value="Genomic_DNA"/>
</dbReference>
<keyword evidence="3 6" id="KW-0808">Transferase</keyword>
<evidence type="ECO:0000256" key="4">
    <source>
        <dbReference type="ARBA" id="ARBA00022695"/>
    </source>
</evidence>
<dbReference type="Proteomes" id="UP000002973">
    <property type="component" value="Unassembled WGS sequence"/>
</dbReference>
<dbReference type="HAMAP" id="MF_00357">
    <property type="entry name" value="RNApol_bact_RpoE"/>
    <property type="match status" value="1"/>
</dbReference>
<keyword evidence="2 6" id="KW-0240">DNA-directed RNA polymerase</keyword>
<sequence>MRANRAEALRLKRRLTLELEVFAGQEKSELSMIEVARAILETRGRNHEMYFNDLVNEIQNYLEKSNSDIREALPLFYTELNVDGSFIPLGDNKWGLRSWYAIDEVDEEIITLEEDDEETPKKRKKKRVNAFMDGDENAIDYSDDDPEDEDSYEADPALSYDEDNLDDEKSEVEAYDAEINEIAPDDLGEEVELNEEDEDYSDDEVDGEDEE</sequence>
<keyword evidence="4 6" id="KW-0548">Nucleotidyltransferase</keyword>
<evidence type="ECO:0000256" key="3">
    <source>
        <dbReference type="ARBA" id="ARBA00022679"/>
    </source>
</evidence>
<dbReference type="InterPro" id="IPR029757">
    <property type="entry name" value="RpoE"/>
</dbReference>
<dbReference type="GO" id="GO:0003899">
    <property type="term" value="F:DNA-directed RNA polymerase activity"/>
    <property type="evidence" value="ECO:0007669"/>
    <property type="project" value="UniProtKB-UniRule"/>
</dbReference>
<organism evidence="9 10">
    <name type="scientific">Streptococcus anginosus F0211</name>
    <dbReference type="NCBI Taxonomy" id="706437"/>
    <lineage>
        <taxon>Bacteria</taxon>
        <taxon>Bacillati</taxon>
        <taxon>Bacillota</taxon>
        <taxon>Bacilli</taxon>
        <taxon>Lactobacillales</taxon>
        <taxon>Streptococcaceae</taxon>
        <taxon>Streptococcus</taxon>
        <taxon>Streptococcus anginosus group</taxon>
    </lineage>
</organism>
<dbReference type="AlphaFoldDB" id="E6IYH6"/>
<dbReference type="Pfam" id="PF05066">
    <property type="entry name" value="HARE-HTH"/>
    <property type="match status" value="1"/>
</dbReference>
<evidence type="ECO:0000259" key="8">
    <source>
        <dbReference type="PROSITE" id="PS51913"/>
    </source>
</evidence>
<dbReference type="GO" id="GO:0000428">
    <property type="term" value="C:DNA-directed RNA polymerase complex"/>
    <property type="evidence" value="ECO:0007669"/>
    <property type="project" value="UniProtKB-KW"/>
</dbReference>
<comment type="function">
    <text evidence="6">Participates in both the initiation and recycling phases of transcription. In the presence of the delta subunit, RNAP displays an increased specificity of transcription, a decreased affinity for nucleic acids, and an increased efficiency of RNA synthesis because of enhanced recycling.</text>
</comment>
<dbReference type="InterPro" id="IPR038087">
    <property type="entry name" value="RNAP_delta_N_dom_sf"/>
</dbReference>
<dbReference type="eggNOG" id="COG3343">
    <property type="taxonomic scope" value="Bacteria"/>
</dbReference>
<feature type="domain" description="HTH HARE-type" evidence="8">
    <location>
        <begin position="30"/>
        <end position="99"/>
    </location>
</feature>
<keyword evidence="5 6" id="KW-0804">Transcription</keyword>
<evidence type="ECO:0000256" key="2">
    <source>
        <dbReference type="ARBA" id="ARBA00022478"/>
    </source>
</evidence>
<comment type="subunit">
    <text evidence="6">RNAP is composed of a core of 2 alpha, a beta and a beta' subunits. The core is associated with a delta subunit and one of several sigma factors.</text>
</comment>
<comment type="caution">
    <text evidence="9">The sequence shown here is derived from an EMBL/GenBank/DDBJ whole genome shotgun (WGS) entry which is preliminary data.</text>
</comment>
<reference evidence="9 10" key="1">
    <citation type="submission" date="2010-11" db="EMBL/GenBank/DDBJ databases">
        <authorList>
            <person name="Weinstock G."/>
            <person name="Sodergren E."/>
            <person name="Clifton S."/>
            <person name="Fulton L."/>
            <person name="Fulton B."/>
            <person name="Courtney L."/>
            <person name="Fronick C."/>
            <person name="Harrison M."/>
            <person name="Strong C."/>
            <person name="Farmer C."/>
            <person name="Delahaunty K."/>
            <person name="Markovic C."/>
            <person name="Hall O."/>
            <person name="Minx P."/>
            <person name="Tomlinson C."/>
            <person name="Mitreva M."/>
            <person name="Hou S."/>
            <person name="Chen J."/>
            <person name="Wollam A."/>
            <person name="Pepin K.H."/>
            <person name="Johnson M."/>
            <person name="Bhonagiri V."/>
            <person name="Zhang X."/>
            <person name="Suruliraj S."/>
            <person name="Warren W."/>
            <person name="Chinwalla A."/>
            <person name="Mardis E.R."/>
            <person name="Wilson R.K."/>
        </authorList>
    </citation>
    <scope>NUCLEOTIDE SEQUENCE [LARGE SCALE GENOMIC DNA]</scope>
    <source>
        <strain evidence="9 10">F0211</strain>
    </source>
</reference>
<comment type="similarity">
    <text evidence="1 6">Belongs to the RpoE family.</text>
</comment>
<feature type="compositionally biased region" description="Acidic residues" evidence="7">
    <location>
        <begin position="135"/>
        <end position="153"/>
    </location>
</feature>
<evidence type="ECO:0000256" key="7">
    <source>
        <dbReference type="SAM" id="MobiDB-lite"/>
    </source>
</evidence>
<evidence type="ECO:0000256" key="1">
    <source>
        <dbReference type="ARBA" id="ARBA00009828"/>
    </source>
</evidence>
<evidence type="ECO:0000313" key="9">
    <source>
        <dbReference type="EMBL" id="EFU23317.1"/>
    </source>
</evidence>
<feature type="compositionally biased region" description="Acidic residues" evidence="7">
    <location>
        <begin position="160"/>
        <end position="211"/>
    </location>
</feature>
<name>E6IYH6_STRAP</name>
<dbReference type="Gene3D" id="1.10.10.1250">
    <property type="entry name" value="RNA polymerase, subunit delta, N-terminal domain"/>
    <property type="match status" value="1"/>
</dbReference>